<dbReference type="SUPFAM" id="SSF48670">
    <property type="entry name" value="Transducin (heterotrimeric G protein), gamma chain"/>
    <property type="match status" value="1"/>
</dbReference>
<keyword evidence="13" id="KW-1185">Reference proteome</keyword>
<dbReference type="PROSITE" id="PS50058">
    <property type="entry name" value="G_PROTEIN_GAMMA"/>
    <property type="match status" value="1"/>
</dbReference>
<keyword evidence="3 9" id="KW-1003">Cell membrane</keyword>
<organism evidence="12 13">
    <name type="scientific">Helobdella robusta</name>
    <name type="common">Californian leech</name>
    <dbReference type="NCBI Taxonomy" id="6412"/>
    <lineage>
        <taxon>Eukaryota</taxon>
        <taxon>Metazoa</taxon>
        <taxon>Spiralia</taxon>
        <taxon>Lophotrochozoa</taxon>
        <taxon>Annelida</taxon>
        <taxon>Clitellata</taxon>
        <taxon>Hirudinea</taxon>
        <taxon>Rhynchobdellida</taxon>
        <taxon>Glossiphoniidae</taxon>
        <taxon>Helobdella</taxon>
    </lineage>
</organism>
<dbReference type="AlphaFoldDB" id="T1G687"/>
<reference evidence="12" key="3">
    <citation type="submission" date="2015-06" db="UniProtKB">
        <authorList>
            <consortium name="EnsemblMetazoa"/>
        </authorList>
    </citation>
    <scope>IDENTIFICATION</scope>
</reference>
<reference evidence="11 13" key="2">
    <citation type="journal article" date="2013" name="Nature">
        <title>Insights into bilaterian evolution from three spiralian genomes.</title>
        <authorList>
            <person name="Simakov O."/>
            <person name="Marletaz F."/>
            <person name="Cho S.J."/>
            <person name="Edsinger-Gonzales E."/>
            <person name="Havlak P."/>
            <person name="Hellsten U."/>
            <person name="Kuo D.H."/>
            <person name="Larsson T."/>
            <person name="Lv J."/>
            <person name="Arendt D."/>
            <person name="Savage R."/>
            <person name="Osoegawa K."/>
            <person name="de Jong P."/>
            <person name="Grimwood J."/>
            <person name="Chapman J.A."/>
            <person name="Shapiro H."/>
            <person name="Aerts A."/>
            <person name="Otillar R.P."/>
            <person name="Terry A.Y."/>
            <person name="Boore J.L."/>
            <person name="Grigoriev I.V."/>
            <person name="Lindberg D.R."/>
            <person name="Seaver E.C."/>
            <person name="Weisblat D.A."/>
            <person name="Putnam N.H."/>
            <person name="Rokhsar D.S."/>
        </authorList>
    </citation>
    <scope>NUCLEOTIDE SEQUENCE</scope>
</reference>
<dbReference type="EMBL" id="AMQM01006558">
    <property type="status" value="NOT_ANNOTATED_CDS"/>
    <property type="molecule type" value="Genomic_DNA"/>
</dbReference>
<dbReference type="Proteomes" id="UP000015101">
    <property type="component" value="Unassembled WGS sequence"/>
</dbReference>
<evidence type="ECO:0000259" key="10">
    <source>
        <dbReference type="PROSITE" id="PS50058"/>
    </source>
</evidence>
<comment type="function">
    <text evidence="9">Guanine nucleotide-binding proteins (G proteins) are involved as a modulator or transducer in various transmembrane signaling systems. The beta and gamma chains are required for the GTPase activity, for replacement of GDP by GTP, and for G protein-effector interaction.</text>
</comment>
<evidence type="ECO:0000256" key="7">
    <source>
        <dbReference type="ARBA" id="ARBA00023288"/>
    </source>
</evidence>
<dbReference type="InterPro" id="IPR036284">
    <property type="entry name" value="GGL_sf"/>
</dbReference>
<dbReference type="GO" id="GO:0031681">
    <property type="term" value="F:G-protein beta-subunit binding"/>
    <property type="evidence" value="ECO:0007669"/>
    <property type="project" value="InterPro"/>
</dbReference>
<keyword evidence="7 9" id="KW-0449">Lipoprotein</keyword>
<evidence type="ECO:0000256" key="6">
    <source>
        <dbReference type="ARBA" id="ARBA00023224"/>
    </source>
</evidence>
<dbReference type="CDD" id="cd00068">
    <property type="entry name" value="GGL"/>
    <property type="match status" value="1"/>
</dbReference>
<dbReference type="RefSeq" id="XP_009025907.1">
    <property type="nucleotide sequence ID" value="XM_009027659.1"/>
</dbReference>
<dbReference type="Pfam" id="PF00631">
    <property type="entry name" value="G-gamma"/>
    <property type="match status" value="1"/>
</dbReference>
<dbReference type="PANTHER" id="PTHR13809">
    <property type="entry name" value="GUANINE NUCLEOTIDE-BINDING PROTEIN GAMMA SUBUNIT"/>
    <property type="match status" value="1"/>
</dbReference>
<evidence type="ECO:0000256" key="5">
    <source>
        <dbReference type="ARBA" id="ARBA00023136"/>
    </source>
</evidence>
<dbReference type="GO" id="GO:0007186">
    <property type="term" value="P:G protein-coupled receptor signaling pathway"/>
    <property type="evidence" value="ECO:0007669"/>
    <property type="project" value="InterPro"/>
</dbReference>
<evidence type="ECO:0000256" key="8">
    <source>
        <dbReference type="ARBA" id="ARBA00023289"/>
    </source>
</evidence>
<evidence type="ECO:0000256" key="9">
    <source>
        <dbReference type="RuleBase" id="RU004973"/>
    </source>
</evidence>
<dbReference type="SMART" id="SM01224">
    <property type="entry name" value="G_gamma"/>
    <property type="match status" value="1"/>
</dbReference>
<dbReference type="eggNOG" id="KOG4280">
    <property type="taxonomic scope" value="Eukaryota"/>
</dbReference>
<feature type="domain" description="G protein gamma" evidence="10">
    <location>
        <begin position="1"/>
        <end position="66"/>
    </location>
</feature>
<evidence type="ECO:0000313" key="12">
    <source>
        <dbReference type="EnsemblMetazoa" id="HelroP86224"/>
    </source>
</evidence>
<keyword evidence="6 9" id="KW-0807">Transducer</keyword>
<dbReference type="EnsemblMetazoa" id="HelroT86224">
    <property type="protein sequence ID" value="HelroP86224"/>
    <property type="gene ID" value="HelroG86224"/>
</dbReference>
<keyword evidence="8" id="KW-0636">Prenylation</keyword>
<dbReference type="FunFam" id="4.10.260.10:FF:000001">
    <property type="entry name" value="Guanine nucleotide-binding protein subunit gamma"/>
    <property type="match status" value="1"/>
</dbReference>
<evidence type="ECO:0000256" key="1">
    <source>
        <dbReference type="ARBA" id="ARBA00004342"/>
    </source>
</evidence>
<protein>
    <recommendedName>
        <fullName evidence="9">Guanine nucleotide-binding protein subunit gamma</fullName>
    </recommendedName>
</protein>
<dbReference type="InterPro" id="IPR015898">
    <property type="entry name" value="G-protein_gamma-like_dom"/>
</dbReference>
<comment type="subunit">
    <text evidence="9">G proteins are composed of 3 units; alpha, beta and gamma.</text>
</comment>
<comment type="subcellular location">
    <subcellularLocation>
        <location evidence="1 9">Cell membrane</location>
        <topology evidence="1 9">Lipid-anchor</topology>
        <orientation evidence="1 9">Cytoplasmic side</orientation>
    </subcellularLocation>
</comment>
<evidence type="ECO:0000256" key="2">
    <source>
        <dbReference type="ARBA" id="ARBA00007431"/>
    </source>
</evidence>
<evidence type="ECO:0000313" key="11">
    <source>
        <dbReference type="EMBL" id="ESN95884.1"/>
    </source>
</evidence>
<dbReference type="HOGENOM" id="CLU_168377_3_2_1"/>
<keyword evidence="5 9" id="KW-0472">Membrane</keyword>
<dbReference type="GeneID" id="20216584"/>
<name>T1G687_HELRO</name>
<sequence>MSTSISQQKAIVEGLRMECRIERQPLSKTLREMIQYTEQHKANDALMCGIDKKLNPFIEKSSCVLI</sequence>
<evidence type="ECO:0000256" key="3">
    <source>
        <dbReference type="ARBA" id="ARBA00022475"/>
    </source>
</evidence>
<dbReference type="Gene3D" id="4.10.260.10">
    <property type="entry name" value="Transducin (heterotrimeric G protein), gamma chain"/>
    <property type="match status" value="1"/>
</dbReference>
<dbReference type="OrthoDB" id="6264244at2759"/>
<evidence type="ECO:0000256" key="4">
    <source>
        <dbReference type="ARBA" id="ARBA00022481"/>
    </source>
</evidence>
<dbReference type="EMBL" id="KB097496">
    <property type="protein sequence ID" value="ESN95884.1"/>
    <property type="molecule type" value="Genomic_DNA"/>
</dbReference>
<dbReference type="OMA" id="MECRIER"/>
<dbReference type="CTD" id="20216584"/>
<gene>
    <name evidence="12" type="primary">20216584</name>
    <name evidence="11" type="ORF">HELRODRAFT_86224</name>
</gene>
<dbReference type="STRING" id="6412.T1G687"/>
<dbReference type="PRINTS" id="PR00321">
    <property type="entry name" value="GPROTEING"/>
</dbReference>
<evidence type="ECO:0000313" key="13">
    <source>
        <dbReference type="Proteomes" id="UP000015101"/>
    </source>
</evidence>
<proteinExistence type="inferred from homology"/>
<dbReference type="InterPro" id="IPR001770">
    <property type="entry name" value="G-protein_gamma"/>
</dbReference>
<keyword evidence="4" id="KW-0488">Methylation</keyword>
<reference evidence="13" key="1">
    <citation type="submission" date="2012-12" db="EMBL/GenBank/DDBJ databases">
        <authorList>
            <person name="Hellsten U."/>
            <person name="Grimwood J."/>
            <person name="Chapman J.A."/>
            <person name="Shapiro H."/>
            <person name="Aerts A."/>
            <person name="Otillar R.P."/>
            <person name="Terry A.Y."/>
            <person name="Boore J.L."/>
            <person name="Simakov O."/>
            <person name="Marletaz F."/>
            <person name="Cho S.-J."/>
            <person name="Edsinger-Gonzales E."/>
            <person name="Havlak P."/>
            <person name="Kuo D.-H."/>
            <person name="Larsson T."/>
            <person name="Lv J."/>
            <person name="Arendt D."/>
            <person name="Savage R."/>
            <person name="Osoegawa K."/>
            <person name="de Jong P."/>
            <person name="Lindberg D.R."/>
            <person name="Seaver E.C."/>
            <person name="Weisblat D.A."/>
            <person name="Putnam N.H."/>
            <person name="Grigoriev I.V."/>
            <person name="Rokhsar D.S."/>
        </authorList>
    </citation>
    <scope>NUCLEOTIDE SEQUENCE</scope>
</reference>
<accession>T1G687</accession>
<dbReference type="KEGG" id="hro:HELRODRAFT_86224"/>
<dbReference type="SMART" id="SM00224">
    <property type="entry name" value="GGL"/>
    <property type="match status" value="1"/>
</dbReference>
<comment type="similarity">
    <text evidence="2 9">Belongs to the G protein gamma family.</text>
</comment>
<dbReference type="GO" id="GO:0005834">
    <property type="term" value="C:heterotrimeric G-protein complex"/>
    <property type="evidence" value="ECO:0007669"/>
    <property type="project" value="InterPro"/>
</dbReference>
<dbReference type="InParanoid" id="T1G687"/>